<keyword evidence="3" id="KW-1185">Reference proteome</keyword>
<dbReference type="AlphaFoldDB" id="A0A8J4D1X2"/>
<reference evidence="2" key="1">
    <citation type="journal article" date="2021" name="Proc. Natl. Acad. Sci. U.S.A.">
        <title>Three genomes in the algal genus Volvox reveal the fate of a haploid sex-determining region after a transition to homothallism.</title>
        <authorList>
            <person name="Yamamoto K."/>
            <person name="Hamaji T."/>
            <person name="Kawai-Toyooka H."/>
            <person name="Matsuzaki R."/>
            <person name="Takahashi F."/>
            <person name="Nishimura Y."/>
            <person name="Kawachi M."/>
            <person name="Noguchi H."/>
            <person name="Minakuchi Y."/>
            <person name="Umen J.G."/>
            <person name="Toyoda A."/>
            <person name="Nozaki H."/>
        </authorList>
    </citation>
    <scope>NUCLEOTIDE SEQUENCE</scope>
    <source>
        <strain evidence="2">NIES-3786</strain>
    </source>
</reference>
<dbReference type="EMBL" id="BNCP01000064">
    <property type="protein sequence ID" value="GIL91309.1"/>
    <property type="molecule type" value="Genomic_DNA"/>
</dbReference>
<protein>
    <submittedName>
        <fullName evidence="2">Uncharacterized protein</fullName>
    </submittedName>
</protein>
<sequence length="133" mass="13339">MKPFSPGLVPLSSSRVRQRDEYTQTRRQADTTRKLTGLLALGGGGGGGDGGDGTRAFGTGGGGAGGGGGVVTYAQVKFVAVKMYGSGARLSAAICIAASHAPLENEVESDIPSTAPNVAVTVQYQEGGGWVPL</sequence>
<accession>A0A8J4D1X2</accession>
<evidence type="ECO:0000313" key="3">
    <source>
        <dbReference type="Proteomes" id="UP000747110"/>
    </source>
</evidence>
<dbReference type="Proteomes" id="UP000747110">
    <property type="component" value="Unassembled WGS sequence"/>
</dbReference>
<evidence type="ECO:0000256" key="1">
    <source>
        <dbReference type="SAM" id="MobiDB-lite"/>
    </source>
</evidence>
<organism evidence="2 3">
    <name type="scientific">Volvox reticuliferus</name>
    <dbReference type="NCBI Taxonomy" id="1737510"/>
    <lineage>
        <taxon>Eukaryota</taxon>
        <taxon>Viridiplantae</taxon>
        <taxon>Chlorophyta</taxon>
        <taxon>core chlorophytes</taxon>
        <taxon>Chlorophyceae</taxon>
        <taxon>CS clade</taxon>
        <taxon>Chlamydomonadales</taxon>
        <taxon>Volvocaceae</taxon>
        <taxon>Volvox</taxon>
    </lineage>
</organism>
<comment type="caution">
    <text evidence="2">The sequence shown here is derived from an EMBL/GenBank/DDBJ whole genome shotgun (WGS) entry which is preliminary data.</text>
</comment>
<proteinExistence type="predicted"/>
<feature type="region of interest" description="Disordered" evidence="1">
    <location>
        <begin position="1"/>
        <end position="29"/>
    </location>
</feature>
<feature type="compositionally biased region" description="Basic and acidic residues" evidence="1">
    <location>
        <begin position="17"/>
        <end position="29"/>
    </location>
</feature>
<name>A0A8J4D1X2_9CHLO</name>
<gene>
    <name evidence="2" type="ORF">Vretifemale_18950</name>
</gene>
<evidence type="ECO:0000313" key="2">
    <source>
        <dbReference type="EMBL" id="GIL91309.1"/>
    </source>
</evidence>